<keyword evidence="1" id="KW-0732">Signal</keyword>
<dbReference type="PROSITE" id="PS51257">
    <property type="entry name" value="PROKAR_LIPOPROTEIN"/>
    <property type="match status" value="1"/>
</dbReference>
<gene>
    <name evidence="2" type="ORF">ESB00_03080</name>
</gene>
<comment type="caution">
    <text evidence="2">The sequence shown here is derived from an EMBL/GenBank/DDBJ whole genome shotgun (WGS) entry which is preliminary data.</text>
</comment>
<dbReference type="AlphaFoldDB" id="A0A4Q1C7K2"/>
<evidence type="ECO:0000256" key="1">
    <source>
        <dbReference type="SAM" id="SignalP"/>
    </source>
</evidence>
<dbReference type="EMBL" id="SDHX01000001">
    <property type="protein sequence ID" value="RXK54894.1"/>
    <property type="molecule type" value="Genomic_DNA"/>
</dbReference>
<evidence type="ECO:0000313" key="2">
    <source>
        <dbReference type="EMBL" id="RXK54894.1"/>
    </source>
</evidence>
<organism evidence="2 3">
    <name type="scientific">Oleiharenicola lentus</name>
    <dbReference type="NCBI Taxonomy" id="2508720"/>
    <lineage>
        <taxon>Bacteria</taxon>
        <taxon>Pseudomonadati</taxon>
        <taxon>Verrucomicrobiota</taxon>
        <taxon>Opitutia</taxon>
        <taxon>Opitutales</taxon>
        <taxon>Opitutaceae</taxon>
        <taxon>Oleiharenicola</taxon>
    </lineage>
</organism>
<feature type="signal peptide" evidence="1">
    <location>
        <begin position="1"/>
        <end position="18"/>
    </location>
</feature>
<evidence type="ECO:0008006" key="4">
    <source>
        <dbReference type="Google" id="ProtNLM"/>
    </source>
</evidence>
<sequence>MKSSASTCLLLATTLLLAGCNTPTHTATAASPVAPATATPATKEQSKNLRRGMTELEIRAVWGEPKSVQTSSEGDKILVYQFDVLTAQKMVPTDMKEIPAYDPVTGAPIKVMEPTYSPQNVTVYQTIVLQLKNGALASWARQLGEQRAFN</sequence>
<name>A0A4Q1C7K2_9BACT</name>
<evidence type="ECO:0000313" key="3">
    <source>
        <dbReference type="Proteomes" id="UP000290218"/>
    </source>
</evidence>
<dbReference type="RefSeq" id="WP_129046259.1">
    <property type="nucleotide sequence ID" value="NZ_SDHX01000001.1"/>
</dbReference>
<dbReference type="Proteomes" id="UP000290218">
    <property type="component" value="Unassembled WGS sequence"/>
</dbReference>
<proteinExistence type="predicted"/>
<keyword evidence="3" id="KW-1185">Reference proteome</keyword>
<reference evidence="2 3" key="1">
    <citation type="submission" date="2019-01" db="EMBL/GenBank/DDBJ databases">
        <title>Lacunisphaera sp. strain TWA-58.</title>
        <authorList>
            <person name="Chen W.-M."/>
        </authorList>
    </citation>
    <scope>NUCLEOTIDE SEQUENCE [LARGE SCALE GENOMIC DNA]</scope>
    <source>
        <strain evidence="2 3">TWA-58</strain>
    </source>
</reference>
<accession>A0A4Q1C7K2</accession>
<feature type="chain" id="PRO_5020898945" description="Lipoprotein" evidence="1">
    <location>
        <begin position="19"/>
        <end position="150"/>
    </location>
</feature>
<protein>
    <recommendedName>
        <fullName evidence="4">Lipoprotein</fullName>
    </recommendedName>
</protein>